<keyword evidence="2" id="KW-1185">Reference proteome</keyword>
<sequence>MKSLPLLIIVADRGHVRAFRTNEDGHLQQIDAEEIPEGRETLSETVTDQAGAFRSKGQLGASTAENLHLQEDLESKNLQHVAAVIRGVLDQHPGWWGFAAPAEFNDRLLQLVGEAQQGRLSMNLTKDLSHHPVREIESHFRNAAEGQV</sequence>
<gene>
    <name evidence="1" type="ORF">KBB96_10245</name>
</gene>
<dbReference type="InterPro" id="IPR019291">
    <property type="entry name" value="Host_attachment_protein"/>
</dbReference>
<proteinExistence type="predicted"/>
<dbReference type="AlphaFoldDB" id="A0A975G5P2"/>
<dbReference type="Pfam" id="PF10116">
    <property type="entry name" value="Host_attach"/>
    <property type="match status" value="1"/>
</dbReference>
<dbReference type="EMBL" id="CP073100">
    <property type="protein sequence ID" value="QUE49253.1"/>
    <property type="molecule type" value="Genomic_DNA"/>
</dbReference>
<evidence type="ECO:0000313" key="1">
    <source>
        <dbReference type="EMBL" id="QUE49253.1"/>
    </source>
</evidence>
<dbReference type="Proteomes" id="UP000676169">
    <property type="component" value="Chromosome"/>
</dbReference>
<organism evidence="1 2">
    <name type="scientific">Luteolibacter ambystomatis</name>
    <dbReference type="NCBI Taxonomy" id="2824561"/>
    <lineage>
        <taxon>Bacteria</taxon>
        <taxon>Pseudomonadati</taxon>
        <taxon>Verrucomicrobiota</taxon>
        <taxon>Verrucomicrobiia</taxon>
        <taxon>Verrucomicrobiales</taxon>
        <taxon>Verrucomicrobiaceae</taxon>
        <taxon>Luteolibacter</taxon>
    </lineage>
</organism>
<reference evidence="1" key="1">
    <citation type="submission" date="2021-04" db="EMBL/GenBank/DDBJ databases">
        <title>Luteolibacter sp. 32A isolated from the skin of an Anderson's salamander (Ambystoma andersonii).</title>
        <authorList>
            <person name="Spergser J."/>
            <person name="Busse H.-J."/>
        </authorList>
    </citation>
    <scope>NUCLEOTIDE SEQUENCE</scope>
    <source>
        <strain evidence="1">32A</strain>
    </source>
</reference>
<accession>A0A975G5P2</accession>
<evidence type="ECO:0000313" key="2">
    <source>
        <dbReference type="Proteomes" id="UP000676169"/>
    </source>
</evidence>
<dbReference type="RefSeq" id="WP_211629238.1">
    <property type="nucleotide sequence ID" value="NZ_CP073100.1"/>
</dbReference>
<dbReference type="KEGG" id="lamb:KBB96_10245"/>
<name>A0A975G5P2_9BACT</name>
<protein>
    <submittedName>
        <fullName evidence="1">Host attachment protein</fullName>
    </submittedName>
</protein>